<dbReference type="GO" id="GO:0046872">
    <property type="term" value="F:metal ion binding"/>
    <property type="evidence" value="ECO:0007669"/>
    <property type="project" value="UniProtKB-KW"/>
</dbReference>
<dbReference type="SUPFAM" id="SSF88723">
    <property type="entry name" value="PIN domain-like"/>
    <property type="match status" value="1"/>
</dbReference>
<dbReference type="AlphaFoldDB" id="A0A6C0KPS5"/>
<evidence type="ECO:0000256" key="3">
    <source>
        <dbReference type="ARBA" id="ARBA00022842"/>
    </source>
</evidence>
<keyword evidence="2" id="KW-0540">Nuclease</keyword>
<evidence type="ECO:0008006" key="7">
    <source>
        <dbReference type="Google" id="ProtNLM"/>
    </source>
</evidence>
<feature type="domain" description="XPG N-terminal" evidence="5">
    <location>
        <begin position="1"/>
        <end position="92"/>
    </location>
</feature>
<sequence length="329" mass="38881">MGIRYLNRVLRENCLDSIQCIHLSDLSGKNIVIDTSIYLYKYESEEALLENFYVMLSLFRYYNIIPIFIFDGKPPPEKRALLIKRKDDREDALEEYNNLKYRLESDDDKLNYSDKKNIINSMDLLKKQFVQINKDKIEKVKSLIRAYGATYYDAPGESDELCALLVIKKKVWACLSEDMDLFVYGCTRVLRYLSLLSHSVVLYSMKGILEELHMEQKEFKEICVLSGTDYNINSDCQTGRGFINLNNTLKYFRKFKESKSHLSFYEWLHLTTNYISDFELLDKINNMFDLNKKNIESFQHFTKNIKIMNGPIILNEVKNIMKEEDFIFV</sequence>
<dbReference type="PRINTS" id="PR00853">
    <property type="entry name" value="XPGRADSUPER"/>
</dbReference>
<organism evidence="6">
    <name type="scientific">viral metagenome</name>
    <dbReference type="NCBI Taxonomy" id="1070528"/>
    <lineage>
        <taxon>unclassified sequences</taxon>
        <taxon>metagenomes</taxon>
        <taxon>organismal metagenomes</taxon>
    </lineage>
</organism>
<evidence type="ECO:0000259" key="4">
    <source>
        <dbReference type="SMART" id="SM00484"/>
    </source>
</evidence>
<dbReference type="EMBL" id="MN740945">
    <property type="protein sequence ID" value="QHU19181.1"/>
    <property type="molecule type" value="Genomic_DNA"/>
</dbReference>
<dbReference type="InterPro" id="IPR006085">
    <property type="entry name" value="XPG_DNA_repair_N"/>
</dbReference>
<keyword evidence="2" id="KW-0255">Endonuclease</keyword>
<evidence type="ECO:0000256" key="1">
    <source>
        <dbReference type="ARBA" id="ARBA00022723"/>
    </source>
</evidence>
<keyword evidence="3" id="KW-0460">Magnesium</keyword>
<dbReference type="InterPro" id="IPR029060">
    <property type="entry name" value="PIN-like_dom_sf"/>
</dbReference>
<dbReference type="Gene3D" id="3.40.50.1010">
    <property type="entry name" value="5'-nuclease"/>
    <property type="match status" value="1"/>
</dbReference>
<dbReference type="PANTHER" id="PTHR11081:SF9">
    <property type="entry name" value="FLAP ENDONUCLEASE 1"/>
    <property type="match status" value="1"/>
</dbReference>
<evidence type="ECO:0000256" key="2">
    <source>
        <dbReference type="ARBA" id="ARBA00022759"/>
    </source>
</evidence>
<dbReference type="InterPro" id="IPR006086">
    <property type="entry name" value="XPG-I_dom"/>
</dbReference>
<feature type="domain" description="XPG-I" evidence="4">
    <location>
        <begin position="145"/>
        <end position="214"/>
    </location>
</feature>
<evidence type="ECO:0000313" key="6">
    <source>
        <dbReference type="EMBL" id="QHU19181.1"/>
    </source>
</evidence>
<dbReference type="GO" id="GO:0017108">
    <property type="term" value="F:5'-flap endonuclease activity"/>
    <property type="evidence" value="ECO:0007669"/>
    <property type="project" value="TreeGrafter"/>
</dbReference>
<name>A0A6C0KPS5_9ZZZZ</name>
<evidence type="ECO:0000259" key="5">
    <source>
        <dbReference type="SMART" id="SM00485"/>
    </source>
</evidence>
<dbReference type="SMART" id="SM00484">
    <property type="entry name" value="XPGI"/>
    <property type="match status" value="1"/>
</dbReference>
<dbReference type="InterPro" id="IPR006084">
    <property type="entry name" value="XPG/Rad2"/>
</dbReference>
<dbReference type="Pfam" id="PF00752">
    <property type="entry name" value="XPG_N"/>
    <property type="match status" value="1"/>
</dbReference>
<accession>A0A6C0KPS5</accession>
<proteinExistence type="predicted"/>
<dbReference type="PANTHER" id="PTHR11081">
    <property type="entry name" value="FLAP ENDONUCLEASE FAMILY MEMBER"/>
    <property type="match status" value="1"/>
</dbReference>
<dbReference type="Pfam" id="PF00867">
    <property type="entry name" value="XPG_I"/>
    <property type="match status" value="1"/>
</dbReference>
<protein>
    <recommendedName>
        <fullName evidence="7">XPG N-terminal domain-containing protein</fullName>
    </recommendedName>
</protein>
<keyword evidence="2" id="KW-0378">Hydrolase</keyword>
<reference evidence="6" key="1">
    <citation type="journal article" date="2020" name="Nature">
        <title>Giant virus diversity and host interactions through global metagenomics.</title>
        <authorList>
            <person name="Schulz F."/>
            <person name="Roux S."/>
            <person name="Paez-Espino D."/>
            <person name="Jungbluth S."/>
            <person name="Walsh D.A."/>
            <person name="Denef V.J."/>
            <person name="McMahon K.D."/>
            <person name="Konstantinidis K.T."/>
            <person name="Eloe-Fadrosh E.A."/>
            <person name="Kyrpides N.C."/>
            <person name="Woyke T."/>
        </authorList>
    </citation>
    <scope>NUCLEOTIDE SEQUENCE</scope>
    <source>
        <strain evidence="6">GVMAG-S-3300013014-104</strain>
    </source>
</reference>
<keyword evidence="1" id="KW-0479">Metal-binding</keyword>
<dbReference type="SMART" id="SM00485">
    <property type="entry name" value="XPGN"/>
    <property type="match status" value="1"/>
</dbReference>